<protein>
    <recommendedName>
        <fullName evidence="1">Amine oxidase domain-containing protein</fullName>
    </recommendedName>
</protein>
<dbReference type="InterPro" id="IPR050464">
    <property type="entry name" value="Zeta_carotene_desat/Oxidored"/>
</dbReference>
<reference evidence="2" key="1">
    <citation type="submission" date="2021-11" db="EMBL/GenBank/DDBJ databases">
        <authorList>
            <consortium name="Genoscope - CEA"/>
            <person name="William W."/>
        </authorList>
    </citation>
    <scope>NUCLEOTIDE SEQUENCE</scope>
</reference>
<comment type="caution">
    <text evidence="2">The sequence shown here is derived from an EMBL/GenBank/DDBJ whole genome shotgun (WGS) entry which is preliminary data.</text>
</comment>
<dbReference type="SUPFAM" id="SSF51905">
    <property type="entry name" value="FAD/NAD(P)-binding domain"/>
    <property type="match status" value="1"/>
</dbReference>
<feature type="domain" description="Amine oxidase" evidence="1">
    <location>
        <begin position="42"/>
        <end position="454"/>
    </location>
</feature>
<gene>
    <name evidence="2" type="ORF">PECAL_5P26940</name>
</gene>
<name>A0A8J2X6K3_9STRA</name>
<dbReference type="AlphaFoldDB" id="A0A8J2X6K3"/>
<dbReference type="PANTHER" id="PTHR42923:SF39">
    <property type="entry name" value="AMINO OXIDASE"/>
    <property type="match status" value="1"/>
</dbReference>
<dbReference type="InterPro" id="IPR036188">
    <property type="entry name" value="FAD/NAD-bd_sf"/>
</dbReference>
<sequence>MPPGNFVGVDPAAEVAALRSDTSGAEPASSEAFDVVVLGGGLAGLCAAHRLAKRGVKRIVLLEAADAIGGNARSGGDCPLGAGYVPVPSRRSKLHEFAQLLKELGVTRRDVCRAPVERLYLRAEERWQRAMPANFDVAPFGTGADRAEQRRFRGKIEAFATRRGRDGRFAFVLPVAACSRDPTICELDKESAADWLAAHGFRTAALRWFVDYCLRDDYGTAAQDCSAWVMLHYFCARGRETLYTWPDGLGHVAEALAARLAKAGVDVRTRAPALRCVARAGGVAVTYAAGGGGAPVLREVTAAHAVCALPRYAAAALLDSPEAAGPPLAYAPWVVSNLRVAAPPAGTAWDNVAYDAAAADGAPAADGDLSRASLGFVVSTHQRRFRGNCLDALRRPRPAVLTLYAAFADGDPDAQRAALAARSREDLAAAAVAEVARSHPGAPSAVRAVDVRVLPRAMAKPAPGFLERVFGATAAPRSALGGALVFAHTDMSLPLVEEAHFWGATAADAVCRARGDAGAVFRLNTPARALVQTDAQEELALATPTL</sequence>
<evidence type="ECO:0000313" key="2">
    <source>
        <dbReference type="EMBL" id="CAH0378174.1"/>
    </source>
</evidence>
<dbReference type="GO" id="GO:0016491">
    <property type="term" value="F:oxidoreductase activity"/>
    <property type="evidence" value="ECO:0007669"/>
    <property type="project" value="InterPro"/>
</dbReference>
<dbReference type="Proteomes" id="UP000789595">
    <property type="component" value="Unassembled WGS sequence"/>
</dbReference>
<dbReference type="InterPro" id="IPR002937">
    <property type="entry name" value="Amino_oxidase"/>
</dbReference>
<proteinExistence type="predicted"/>
<evidence type="ECO:0000259" key="1">
    <source>
        <dbReference type="Pfam" id="PF01593"/>
    </source>
</evidence>
<dbReference type="EMBL" id="CAKKNE010000005">
    <property type="protein sequence ID" value="CAH0378174.1"/>
    <property type="molecule type" value="Genomic_DNA"/>
</dbReference>
<dbReference type="PANTHER" id="PTHR42923">
    <property type="entry name" value="PROTOPORPHYRINOGEN OXIDASE"/>
    <property type="match status" value="1"/>
</dbReference>
<accession>A0A8J2X6K3</accession>
<keyword evidence="3" id="KW-1185">Reference proteome</keyword>
<dbReference type="OrthoDB" id="2219495at2759"/>
<evidence type="ECO:0000313" key="3">
    <source>
        <dbReference type="Proteomes" id="UP000789595"/>
    </source>
</evidence>
<dbReference type="Pfam" id="PF01593">
    <property type="entry name" value="Amino_oxidase"/>
    <property type="match status" value="1"/>
</dbReference>
<dbReference type="Gene3D" id="3.50.50.60">
    <property type="entry name" value="FAD/NAD(P)-binding domain"/>
    <property type="match status" value="1"/>
</dbReference>
<organism evidence="2 3">
    <name type="scientific">Pelagomonas calceolata</name>
    <dbReference type="NCBI Taxonomy" id="35677"/>
    <lineage>
        <taxon>Eukaryota</taxon>
        <taxon>Sar</taxon>
        <taxon>Stramenopiles</taxon>
        <taxon>Ochrophyta</taxon>
        <taxon>Pelagophyceae</taxon>
        <taxon>Pelagomonadales</taxon>
        <taxon>Pelagomonadaceae</taxon>
        <taxon>Pelagomonas</taxon>
    </lineage>
</organism>